<dbReference type="FunFam" id="1.25.40.10:FF:000222">
    <property type="entry name" value="SARP family transcriptional regulator"/>
    <property type="match status" value="1"/>
</dbReference>
<reference evidence="9 10" key="1">
    <citation type="submission" date="2020-08" db="EMBL/GenBank/DDBJ databases">
        <title>Genomic Encyclopedia of Type Strains, Phase IV (KMG-IV): sequencing the most valuable type-strain genomes for metagenomic binning, comparative biology and taxonomic classification.</title>
        <authorList>
            <person name="Goeker M."/>
        </authorList>
    </citation>
    <scope>NUCLEOTIDE SEQUENCE [LARGE SCALE GENOMIC DNA]</scope>
    <source>
        <strain evidence="9 10">DSM 45615</strain>
    </source>
</reference>
<dbReference type="SMART" id="SM00862">
    <property type="entry name" value="Trans_reg_C"/>
    <property type="match status" value="1"/>
</dbReference>
<dbReference type="Pfam" id="PF13424">
    <property type="entry name" value="TPR_12"/>
    <property type="match status" value="1"/>
</dbReference>
<dbReference type="Pfam" id="PF00486">
    <property type="entry name" value="Trans_reg_C"/>
    <property type="match status" value="1"/>
</dbReference>
<dbReference type="Gene3D" id="1.25.40.10">
    <property type="entry name" value="Tetratricopeptide repeat domain"/>
    <property type="match status" value="4"/>
</dbReference>
<feature type="repeat" description="TPR" evidence="5">
    <location>
        <begin position="937"/>
        <end position="970"/>
    </location>
</feature>
<feature type="region of interest" description="Disordered" evidence="7">
    <location>
        <begin position="263"/>
        <end position="289"/>
    </location>
</feature>
<dbReference type="InterPro" id="IPR027417">
    <property type="entry name" value="P-loop_NTPase"/>
</dbReference>
<dbReference type="InterPro" id="IPR036388">
    <property type="entry name" value="WH-like_DNA-bd_sf"/>
</dbReference>
<dbReference type="EMBL" id="JACHGN010000015">
    <property type="protein sequence ID" value="MBB5136707.1"/>
    <property type="molecule type" value="Genomic_DNA"/>
</dbReference>
<dbReference type="PANTHER" id="PTHR35807">
    <property type="entry name" value="TRANSCRIPTIONAL REGULATOR REDD-RELATED"/>
    <property type="match status" value="1"/>
</dbReference>
<proteinExistence type="inferred from homology"/>
<dbReference type="SUPFAM" id="SSF46894">
    <property type="entry name" value="C-terminal effector domain of the bipartite response regulators"/>
    <property type="match status" value="1"/>
</dbReference>
<feature type="DNA-binding region" description="OmpR/PhoB-type" evidence="6">
    <location>
        <begin position="6"/>
        <end position="108"/>
    </location>
</feature>
<evidence type="ECO:0000313" key="10">
    <source>
        <dbReference type="Proteomes" id="UP000578449"/>
    </source>
</evidence>
<dbReference type="InterPro" id="IPR005158">
    <property type="entry name" value="BTAD"/>
</dbReference>
<dbReference type="InterPro" id="IPR016032">
    <property type="entry name" value="Sig_transdc_resp-reg_C-effctor"/>
</dbReference>
<dbReference type="RefSeq" id="WP_185053588.1">
    <property type="nucleotide sequence ID" value="NZ_BAABIX010000008.1"/>
</dbReference>
<accession>A0A840PHV7</accession>
<dbReference type="Gene3D" id="1.10.10.10">
    <property type="entry name" value="Winged helix-like DNA-binding domain superfamily/Winged helix DNA-binding domain"/>
    <property type="match status" value="1"/>
</dbReference>
<comment type="similarity">
    <text evidence="1">Belongs to the AfsR/DnrI/RedD regulatory family.</text>
</comment>
<dbReference type="PRINTS" id="PR00364">
    <property type="entry name" value="DISEASERSIST"/>
</dbReference>
<keyword evidence="10" id="KW-1185">Reference proteome</keyword>
<evidence type="ECO:0000313" key="9">
    <source>
        <dbReference type="EMBL" id="MBB5136707.1"/>
    </source>
</evidence>
<dbReference type="GO" id="GO:0006355">
    <property type="term" value="P:regulation of DNA-templated transcription"/>
    <property type="evidence" value="ECO:0007669"/>
    <property type="project" value="InterPro"/>
</dbReference>
<evidence type="ECO:0000256" key="2">
    <source>
        <dbReference type="ARBA" id="ARBA00023015"/>
    </source>
</evidence>
<dbReference type="AlphaFoldDB" id="A0A840PHV7"/>
<dbReference type="CDD" id="cd15831">
    <property type="entry name" value="BTAD"/>
    <property type="match status" value="1"/>
</dbReference>
<keyword evidence="2" id="KW-0805">Transcription regulation</keyword>
<feature type="domain" description="OmpR/PhoB-type" evidence="8">
    <location>
        <begin position="6"/>
        <end position="108"/>
    </location>
</feature>
<name>A0A840PHV7_9ACTN</name>
<dbReference type="SMART" id="SM00028">
    <property type="entry name" value="TPR"/>
    <property type="match status" value="7"/>
</dbReference>
<dbReference type="SUPFAM" id="SSF48452">
    <property type="entry name" value="TPR-like"/>
    <property type="match status" value="3"/>
</dbReference>
<dbReference type="SUPFAM" id="SSF52540">
    <property type="entry name" value="P-loop containing nucleoside triphosphate hydrolases"/>
    <property type="match status" value="1"/>
</dbReference>
<dbReference type="Pfam" id="PF03704">
    <property type="entry name" value="BTAD"/>
    <property type="match status" value="1"/>
</dbReference>
<dbReference type="PROSITE" id="PS50005">
    <property type="entry name" value="TPR"/>
    <property type="match status" value="1"/>
</dbReference>
<keyword evidence="4" id="KW-0804">Transcription</keyword>
<sequence length="1093" mass="119843">MPQAEQQGMSKGSGTAFGILGPMEVTRQGRRIVVPAAKQRIALATLLLHPNQYVSADHLIEHMWHEGTPNDARAALHTHIARLRHVLGNRREGKQLIHTRHHGYLIQVGDDEVDVARFHDLVRRAEQATEQNAEAGLLRAALDLWRGPALADVPSESLHRDHAGRLDEERLQALERWLELALQAGRHEQIVAELQTATAAHPLRERLWTQLMLALYRCGRQAEALQAYHTIASLLREELGIDPGDDLRRLHQSILDAEPALMSPRSAPRVGAEPEHQQEGPAEVCPRQLPSDTAAFTGRLGELRTLDALLRPSDDQATRMPRIAVIVGTAGVGKTALAVHWGHRTSQWFSHGQLYVNLRGFGHERPIEPGTALEMMLQSLGVPAQRIPADLDARSALLRTMLADRRVLMLLDNARDVAQVRPLLPGSDCVVLVTSRDQLRGLSMHGDTSHLTLGVFSPQETAELLASTLGSHRTRAEPGAAAELGRLCAHLPLALRIAIANLTLGRFDSLAAYVAELREGNRLAELRIEGDEQSAVQGTLDLSYAALRPHDRAMFRLLGLVPGADFTAEAAAALSGSAVEHAGRQLARLATAHLIHEYAPGRYRFHDLLRLYAAERAEAEESPESRQTARRRLYDWYLRSIRAAVERSHPHWARLPLPTDRTGVTAAGFDDLTSATAWLAAEHRNLVAAVQQAALSGPRQATWLLTDAMRSYFWASGRTGDWLSCARTAVTVAREEGDVPGTAAATLALADAYAFQGQCDELSLYAEALSAADKSGWKEGQSSIRNNLAGYHMRHGQLAEAVRCLRDGIKLDEQDGRSAWLGVKHVNLGMAYAQLGHLHAAFHHLTQALPLHADRDGIIATNLGEVCHLLGRFDDALRHLDRALRLLEEAGNRTVEPHCLTALTDVHCALGRYERALDFGRRALACSQEMENRLAEAMARNALGRVHDRTGHHAEAMDHHLRAVELAADDHFYVKAVALTGLANAAAGLGRAEAESFADQALRLARERSFRVVEGLALSAHADIALAAGDRATAVRQARLALEIHCETGHRLGEARTLRTLGNAADEADAVAYQKRAMRLFEELGSREAEPGH</sequence>
<evidence type="ECO:0000259" key="8">
    <source>
        <dbReference type="PROSITE" id="PS51755"/>
    </source>
</evidence>
<dbReference type="GO" id="GO:0003677">
    <property type="term" value="F:DNA binding"/>
    <property type="evidence" value="ECO:0007669"/>
    <property type="project" value="UniProtKB-UniRule"/>
</dbReference>
<organism evidence="9 10">
    <name type="scientific">Thermocatellispora tengchongensis</name>
    <dbReference type="NCBI Taxonomy" id="1073253"/>
    <lineage>
        <taxon>Bacteria</taxon>
        <taxon>Bacillati</taxon>
        <taxon>Actinomycetota</taxon>
        <taxon>Actinomycetes</taxon>
        <taxon>Streptosporangiales</taxon>
        <taxon>Streptosporangiaceae</taxon>
        <taxon>Thermocatellispora</taxon>
    </lineage>
</organism>
<evidence type="ECO:0000256" key="1">
    <source>
        <dbReference type="ARBA" id="ARBA00005820"/>
    </source>
</evidence>
<dbReference type="CDD" id="cd00383">
    <property type="entry name" value="trans_reg_C"/>
    <property type="match status" value="1"/>
</dbReference>
<protein>
    <submittedName>
        <fullName evidence="9">DNA-binding SARP family transcriptional activator</fullName>
    </submittedName>
</protein>
<dbReference type="SMART" id="SM01043">
    <property type="entry name" value="BTAD"/>
    <property type="match status" value="1"/>
</dbReference>
<dbReference type="InterPro" id="IPR011990">
    <property type="entry name" value="TPR-like_helical_dom_sf"/>
</dbReference>
<dbReference type="GO" id="GO:0000160">
    <property type="term" value="P:phosphorelay signal transduction system"/>
    <property type="evidence" value="ECO:0007669"/>
    <property type="project" value="InterPro"/>
</dbReference>
<dbReference type="GO" id="GO:0043531">
    <property type="term" value="F:ADP binding"/>
    <property type="evidence" value="ECO:0007669"/>
    <property type="project" value="InterPro"/>
</dbReference>
<evidence type="ECO:0000256" key="6">
    <source>
        <dbReference type="PROSITE-ProRule" id="PRU01091"/>
    </source>
</evidence>
<dbReference type="InterPro" id="IPR019734">
    <property type="entry name" value="TPR_rpt"/>
</dbReference>
<evidence type="ECO:0000256" key="3">
    <source>
        <dbReference type="ARBA" id="ARBA00023125"/>
    </source>
</evidence>
<dbReference type="InterPro" id="IPR051677">
    <property type="entry name" value="AfsR-DnrI-RedD_regulator"/>
</dbReference>
<comment type="caution">
    <text evidence="9">The sequence shown here is derived from an EMBL/GenBank/DDBJ whole genome shotgun (WGS) entry which is preliminary data.</text>
</comment>
<gene>
    <name evidence="9" type="ORF">HNP84_006458</name>
</gene>
<evidence type="ECO:0000256" key="5">
    <source>
        <dbReference type="PROSITE-ProRule" id="PRU00339"/>
    </source>
</evidence>
<evidence type="ECO:0000256" key="7">
    <source>
        <dbReference type="SAM" id="MobiDB-lite"/>
    </source>
</evidence>
<keyword evidence="3 6" id="KW-0238">DNA-binding</keyword>
<dbReference type="InterPro" id="IPR001867">
    <property type="entry name" value="OmpR/PhoB-type_DNA-bd"/>
</dbReference>
<dbReference type="Gene3D" id="3.40.50.300">
    <property type="entry name" value="P-loop containing nucleotide triphosphate hydrolases"/>
    <property type="match status" value="1"/>
</dbReference>
<evidence type="ECO:0000256" key="4">
    <source>
        <dbReference type="ARBA" id="ARBA00023163"/>
    </source>
</evidence>
<dbReference type="PANTHER" id="PTHR35807:SF1">
    <property type="entry name" value="TRANSCRIPTIONAL REGULATOR REDD"/>
    <property type="match status" value="1"/>
</dbReference>
<keyword evidence="5" id="KW-0802">TPR repeat</keyword>
<dbReference type="PROSITE" id="PS51755">
    <property type="entry name" value="OMPR_PHOB"/>
    <property type="match status" value="1"/>
</dbReference>
<dbReference type="Proteomes" id="UP000578449">
    <property type="component" value="Unassembled WGS sequence"/>
</dbReference>